<sequence>MKKIIFFCLIFLLFFTTALTAGQRIPFPNENFKQITQTESEVLIAWNGTEQIITASEELKLETALNDFSSEIKHRVSSLDLIKRAEEYLRNKRLEQIIDFDPRLNEIADVVRPVETTETNDYTEAVFYQFETDKLFYPLKTTFDNNREQLNIIIISDQNLLNFEGIKEERIKTTSGPYSISKSDTAYISSDIAELFKDNDIKIYSWSFMNKEKEIDSELIISSNIEELFENSLEINGNKFVDVYPHPDYPFSTEKEEIDSLSGVLETRMGSRTHPWFGYTIDDLILLNAKSKELIGSFADEGEYVTIKGYEDRAKLFMREPLSREFNLIDIGPGFYVTEIEGWDFYTGRLVLNDGSLARSRSSFWIPRK</sequence>
<dbReference type="STRING" id="656519.Halsa_2336"/>
<dbReference type="AlphaFoldDB" id="E4RKZ9"/>
<keyword evidence="3" id="KW-1185">Reference proteome</keyword>
<dbReference type="Proteomes" id="UP000007434">
    <property type="component" value="Chromosome"/>
</dbReference>
<accession>E4RKZ9</accession>
<dbReference type="EMBL" id="CP002304">
    <property type="protein sequence ID" value="ADQ15740.1"/>
    <property type="molecule type" value="Genomic_DNA"/>
</dbReference>
<keyword evidence="1" id="KW-0732">Signal</keyword>
<feature type="signal peptide" evidence="1">
    <location>
        <begin position="1"/>
        <end position="20"/>
    </location>
</feature>
<evidence type="ECO:0000256" key="1">
    <source>
        <dbReference type="SAM" id="SignalP"/>
    </source>
</evidence>
<feature type="chain" id="PRO_5039240133" evidence="1">
    <location>
        <begin position="21"/>
        <end position="369"/>
    </location>
</feature>
<dbReference type="RefSeq" id="WP_013406799.1">
    <property type="nucleotide sequence ID" value="NC_014654.1"/>
</dbReference>
<dbReference type="KEGG" id="has:Halsa_2336"/>
<gene>
    <name evidence="2" type="ordered locus">Halsa_2336</name>
</gene>
<protein>
    <submittedName>
        <fullName evidence="2">Uncharacterized protein</fullName>
    </submittedName>
</protein>
<reference evidence="2 3" key="2">
    <citation type="journal article" date="2011" name="J. Bacteriol.">
        <title>Complete Genome Sequence of the Haloalkaliphilic, Hydrogen Producing Halanaerobium hydrogenoformans.</title>
        <authorList>
            <person name="Brown S.D."/>
            <person name="Begemann M.B."/>
            <person name="Mormile M.R."/>
            <person name="Wall J.D."/>
            <person name="Han C.S."/>
            <person name="Goodwin L.A."/>
            <person name="Pitluck S."/>
            <person name="Land M.L."/>
            <person name="Hauser L.J."/>
            <person name="Elias D.A."/>
        </authorList>
    </citation>
    <scope>NUCLEOTIDE SEQUENCE [LARGE SCALE GENOMIC DNA]</scope>
    <source>
        <strain evidence="3">sapolanicus</strain>
    </source>
</reference>
<proteinExistence type="predicted"/>
<evidence type="ECO:0000313" key="3">
    <source>
        <dbReference type="Proteomes" id="UP000007434"/>
    </source>
</evidence>
<name>E4RKZ9_HALHG</name>
<evidence type="ECO:0000313" key="2">
    <source>
        <dbReference type="EMBL" id="ADQ15740.1"/>
    </source>
</evidence>
<dbReference type="HOGENOM" id="CLU_613609_0_0_9"/>
<dbReference type="OrthoDB" id="2110158at2"/>
<reference evidence="2 3" key="1">
    <citation type="submission" date="2010-11" db="EMBL/GenBank/DDBJ databases">
        <title>Complete sequence of Halanaerobium sp. sapolanicus.</title>
        <authorList>
            <consortium name="US DOE Joint Genome Institute"/>
            <person name="Lucas S."/>
            <person name="Copeland A."/>
            <person name="Lapidus A."/>
            <person name="Cheng J.-F."/>
            <person name="Bruce D."/>
            <person name="Goodwin L."/>
            <person name="Pitluck S."/>
            <person name="Davenport K."/>
            <person name="Detter J.C."/>
            <person name="Han C."/>
            <person name="Tapia R."/>
            <person name="Land M."/>
            <person name="Hauser L."/>
            <person name="Jeffries C."/>
            <person name="Kyrpides N."/>
            <person name="Ivanova N."/>
            <person name="Mikhailova N."/>
            <person name="Begemann M.B."/>
            <person name="Mormile M.R."/>
            <person name="Wall J.D."/>
            <person name="Elias D.A."/>
            <person name="Woyke T."/>
        </authorList>
    </citation>
    <scope>NUCLEOTIDE SEQUENCE [LARGE SCALE GENOMIC DNA]</scope>
    <source>
        <strain evidence="3">sapolanicus</strain>
    </source>
</reference>
<organism evidence="2 3">
    <name type="scientific">Halanaerobium hydrogeniformans</name>
    <name type="common">Halanaerobium sp. (strain sapolanicus)</name>
    <dbReference type="NCBI Taxonomy" id="656519"/>
    <lineage>
        <taxon>Bacteria</taxon>
        <taxon>Bacillati</taxon>
        <taxon>Bacillota</taxon>
        <taxon>Clostridia</taxon>
        <taxon>Halanaerobiales</taxon>
        <taxon>Halanaerobiaceae</taxon>
        <taxon>Halanaerobium</taxon>
    </lineage>
</organism>